<name>A0A6J5L1R3_9CAUD</name>
<gene>
    <name evidence="1" type="ORF">UFOVP84_96</name>
</gene>
<evidence type="ECO:0000313" key="1">
    <source>
        <dbReference type="EMBL" id="CAB4127256.1"/>
    </source>
</evidence>
<organism evidence="1">
    <name type="scientific">uncultured Caudovirales phage</name>
    <dbReference type="NCBI Taxonomy" id="2100421"/>
    <lineage>
        <taxon>Viruses</taxon>
        <taxon>Duplodnaviria</taxon>
        <taxon>Heunggongvirae</taxon>
        <taxon>Uroviricota</taxon>
        <taxon>Caudoviricetes</taxon>
        <taxon>Peduoviridae</taxon>
        <taxon>Maltschvirus</taxon>
        <taxon>Maltschvirus maltsch</taxon>
    </lineage>
</organism>
<sequence>MIENYINCIDVVNTTFDGEPVYLYRGDGQGDFEKINSKIKSVKLLDDYQEWLETQMEYVKVMREKETQI</sequence>
<proteinExistence type="predicted"/>
<protein>
    <submittedName>
        <fullName evidence="1">Uncharacterized protein</fullName>
    </submittedName>
</protein>
<reference evidence="1" key="1">
    <citation type="submission" date="2020-04" db="EMBL/GenBank/DDBJ databases">
        <authorList>
            <person name="Chiriac C."/>
            <person name="Salcher M."/>
            <person name="Ghai R."/>
            <person name="Kavagutti S V."/>
        </authorList>
    </citation>
    <scope>NUCLEOTIDE SEQUENCE</scope>
</reference>
<dbReference type="EMBL" id="LR796208">
    <property type="protein sequence ID" value="CAB4127256.1"/>
    <property type="molecule type" value="Genomic_DNA"/>
</dbReference>
<accession>A0A6J5L1R3</accession>